<keyword evidence="2" id="KW-1185">Reference proteome</keyword>
<sequence>MANSKNPIEQLELRRTWVQQVDGVIREFRRLVIDCQVPVARLEACHEQAFAHFLNVKAQNEMIVNSLLRWRALPLLHNLILDLSRLLNPYGLQQKEPESRIKLIADWQPRFESILGFILTISRWLCPQPTSEPYRTDDQFHNGVKSYRLQRLKANLSQAHLEISRCCNVACDLLEHSQQSGQVSQYQRDTYVRVLRFTKQAVKSIRDADECMRGSELDVVEASWREQIDRIDGLFRDIVIAAAASEHDCLTIGIQPAHEYRLIILDRSRFLKLVKSAIPMIKISKLLFTKISKRGMNRKPLEFSTEMCSDQIKSLEQTASYVFQDLTQLFILLRRAHNGAQVPLTSRDLIVVARRLQSRFEAPLAILLLYLIPAIPDTEGFPLQTYYKDWLVTWNTQRILATRNFINAARLVGTHPL</sequence>
<proteinExistence type="predicted"/>
<evidence type="ECO:0000313" key="1">
    <source>
        <dbReference type="EMBL" id="KAA1114936.1"/>
    </source>
</evidence>
<dbReference type="PANTHER" id="PTHR33069:SF3">
    <property type="entry name" value="DYNEIN HEAVY CHAIN TAIL DOMAIN-CONTAINING PROTEIN"/>
    <property type="match status" value="1"/>
</dbReference>
<evidence type="ECO:0000313" key="2">
    <source>
        <dbReference type="Proteomes" id="UP000324748"/>
    </source>
</evidence>
<dbReference type="OrthoDB" id="10279525at2759"/>
<dbReference type="Proteomes" id="UP000324748">
    <property type="component" value="Unassembled WGS sequence"/>
</dbReference>
<comment type="caution">
    <text evidence="1">The sequence shown here is derived from an EMBL/GenBank/DDBJ whole genome shotgun (WGS) entry which is preliminary data.</text>
</comment>
<dbReference type="PANTHER" id="PTHR33069">
    <property type="entry name" value="CHROMOSOME 7, WHOLE GENOME SHOTGUN SEQUENCE-RELATED"/>
    <property type="match status" value="1"/>
</dbReference>
<reference evidence="1 2" key="1">
    <citation type="submission" date="2019-05" db="EMBL/GenBank/DDBJ databases">
        <title>Emergence of the Ug99 lineage of the wheat stem rust pathogen through somatic hybridization.</title>
        <authorList>
            <person name="Li F."/>
            <person name="Upadhyaya N.M."/>
            <person name="Sperschneider J."/>
            <person name="Matny O."/>
            <person name="Nguyen-Phuc H."/>
            <person name="Mago R."/>
            <person name="Raley C."/>
            <person name="Miller M.E."/>
            <person name="Silverstein K.A.T."/>
            <person name="Henningsen E."/>
            <person name="Hirsch C.D."/>
            <person name="Visser B."/>
            <person name="Pretorius Z.A."/>
            <person name="Steffenson B.J."/>
            <person name="Schwessinger B."/>
            <person name="Dodds P.N."/>
            <person name="Figueroa M."/>
        </authorList>
    </citation>
    <scope>NUCLEOTIDE SEQUENCE [LARGE SCALE GENOMIC DNA]</scope>
    <source>
        <strain evidence="1">21-0</strain>
    </source>
</reference>
<gene>
    <name evidence="1" type="ORF">PGT21_027631</name>
</gene>
<name>A0A5B0QNQ8_PUCGR</name>
<dbReference type="AlphaFoldDB" id="A0A5B0QNQ8"/>
<organism evidence="1 2">
    <name type="scientific">Puccinia graminis f. sp. tritici</name>
    <dbReference type="NCBI Taxonomy" id="56615"/>
    <lineage>
        <taxon>Eukaryota</taxon>
        <taxon>Fungi</taxon>
        <taxon>Dikarya</taxon>
        <taxon>Basidiomycota</taxon>
        <taxon>Pucciniomycotina</taxon>
        <taxon>Pucciniomycetes</taxon>
        <taxon>Pucciniales</taxon>
        <taxon>Pucciniaceae</taxon>
        <taxon>Puccinia</taxon>
    </lineage>
</organism>
<dbReference type="EMBL" id="VSWC01000014">
    <property type="protein sequence ID" value="KAA1114936.1"/>
    <property type="molecule type" value="Genomic_DNA"/>
</dbReference>
<accession>A0A5B0QNQ8</accession>
<protein>
    <submittedName>
        <fullName evidence="1">Uncharacterized protein</fullName>
    </submittedName>
</protein>